<dbReference type="InterPro" id="IPR007889">
    <property type="entry name" value="HTH_Psq"/>
</dbReference>
<comment type="caution">
    <text evidence="3">The sequence shown here is derived from an EMBL/GenBank/DDBJ whole genome shotgun (WGS) entry which is preliminary data.</text>
</comment>
<dbReference type="Proteomes" id="UP000499080">
    <property type="component" value="Unassembled WGS sequence"/>
</dbReference>
<dbReference type="GO" id="GO:0005634">
    <property type="term" value="C:nucleus"/>
    <property type="evidence" value="ECO:0007669"/>
    <property type="project" value="UniProtKB-SubCell"/>
</dbReference>
<feature type="domain" description="HTH psq-type" evidence="2">
    <location>
        <begin position="41"/>
        <end position="90"/>
    </location>
</feature>
<dbReference type="GO" id="GO:0003677">
    <property type="term" value="F:DNA binding"/>
    <property type="evidence" value="ECO:0007669"/>
    <property type="project" value="InterPro"/>
</dbReference>
<dbReference type="Gene3D" id="1.10.10.60">
    <property type="entry name" value="Homeodomain-like"/>
    <property type="match status" value="1"/>
</dbReference>
<dbReference type="OrthoDB" id="3229771at2759"/>
<sequence length="91" mass="10507">MSSLRTRLATVSHLEWNKGPGSRFAKSFGQCPKARALNMSKKRVILTLEQRIEMIEFHEEGTSERKLEDIFGCGKTQVNKILKDKIMIRKE</sequence>
<accession>A0A4Y2CHU9</accession>
<dbReference type="SUPFAM" id="SSF46689">
    <property type="entry name" value="Homeodomain-like"/>
    <property type="match status" value="1"/>
</dbReference>
<evidence type="ECO:0000256" key="1">
    <source>
        <dbReference type="ARBA" id="ARBA00004123"/>
    </source>
</evidence>
<evidence type="ECO:0000313" key="4">
    <source>
        <dbReference type="Proteomes" id="UP000499080"/>
    </source>
</evidence>
<reference evidence="3 4" key="1">
    <citation type="journal article" date="2019" name="Sci. Rep.">
        <title>Orb-weaving spider Araneus ventricosus genome elucidates the spidroin gene catalogue.</title>
        <authorList>
            <person name="Kono N."/>
            <person name="Nakamura H."/>
            <person name="Ohtoshi R."/>
            <person name="Moran D.A.P."/>
            <person name="Shinohara A."/>
            <person name="Yoshida Y."/>
            <person name="Fujiwara M."/>
            <person name="Mori M."/>
            <person name="Tomita M."/>
            <person name="Arakawa K."/>
        </authorList>
    </citation>
    <scope>NUCLEOTIDE SEQUENCE [LARGE SCALE GENOMIC DNA]</scope>
</reference>
<evidence type="ECO:0000259" key="2">
    <source>
        <dbReference type="Pfam" id="PF04218"/>
    </source>
</evidence>
<comment type="subcellular location">
    <subcellularLocation>
        <location evidence="1">Nucleus</location>
    </subcellularLocation>
</comment>
<name>A0A4Y2CHU9_ARAVE</name>
<protein>
    <recommendedName>
        <fullName evidence="2">HTH psq-type domain-containing protein</fullName>
    </recommendedName>
</protein>
<dbReference type="Pfam" id="PF04218">
    <property type="entry name" value="CENP-B_N"/>
    <property type="match status" value="1"/>
</dbReference>
<keyword evidence="4" id="KW-1185">Reference proteome</keyword>
<dbReference type="InterPro" id="IPR009057">
    <property type="entry name" value="Homeodomain-like_sf"/>
</dbReference>
<gene>
    <name evidence="3" type="ORF">AVEN_95370_1</name>
</gene>
<proteinExistence type="predicted"/>
<dbReference type="EMBL" id="BGPR01000192">
    <property type="protein sequence ID" value="GBM03466.1"/>
    <property type="molecule type" value="Genomic_DNA"/>
</dbReference>
<organism evidence="3 4">
    <name type="scientific">Araneus ventricosus</name>
    <name type="common">Orbweaver spider</name>
    <name type="synonym">Epeira ventricosa</name>
    <dbReference type="NCBI Taxonomy" id="182803"/>
    <lineage>
        <taxon>Eukaryota</taxon>
        <taxon>Metazoa</taxon>
        <taxon>Ecdysozoa</taxon>
        <taxon>Arthropoda</taxon>
        <taxon>Chelicerata</taxon>
        <taxon>Arachnida</taxon>
        <taxon>Araneae</taxon>
        <taxon>Araneomorphae</taxon>
        <taxon>Entelegynae</taxon>
        <taxon>Araneoidea</taxon>
        <taxon>Araneidae</taxon>
        <taxon>Araneus</taxon>
    </lineage>
</organism>
<evidence type="ECO:0000313" key="3">
    <source>
        <dbReference type="EMBL" id="GBM03466.1"/>
    </source>
</evidence>
<dbReference type="AlphaFoldDB" id="A0A4Y2CHU9"/>